<dbReference type="Pfam" id="PF12833">
    <property type="entry name" value="HTH_18"/>
    <property type="match status" value="1"/>
</dbReference>
<dbReference type="PROSITE" id="PS00041">
    <property type="entry name" value="HTH_ARAC_FAMILY_1"/>
    <property type="match status" value="1"/>
</dbReference>
<protein>
    <submittedName>
        <fullName evidence="6">Helix-turn-helix protein</fullName>
    </submittedName>
</protein>
<dbReference type="GO" id="GO:0003700">
    <property type="term" value="F:DNA-binding transcription factor activity"/>
    <property type="evidence" value="ECO:0007669"/>
    <property type="project" value="InterPro"/>
</dbReference>
<dbReference type="Gene3D" id="1.10.10.60">
    <property type="entry name" value="Homeodomain-like"/>
    <property type="match status" value="1"/>
</dbReference>
<dbReference type="AlphaFoldDB" id="A0A2T0VZK7"/>
<dbReference type="EMBL" id="PVTP01000005">
    <property type="protein sequence ID" value="PRY77775.1"/>
    <property type="molecule type" value="Genomic_DNA"/>
</dbReference>
<dbReference type="SMART" id="SM00342">
    <property type="entry name" value="HTH_ARAC"/>
    <property type="match status" value="1"/>
</dbReference>
<gene>
    <name evidence="6" type="ORF">CLV80_105259</name>
</gene>
<dbReference type="SUPFAM" id="SSF46689">
    <property type="entry name" value="Homeodomain-like"/>
    <property type="match status" value="2"/>
</dbReference>
<dbReference type="InterPro" id="IPR009057">
    <property type="entry name" value="Homeodomain-like_sf"/>
</dbReference>
<dbReference type="GO" id="GO:0043565">
    <property type="term" value="F:sequence-specific DNA binding"/>
    <property type="evidence" value="ECO:0007669"/>
    <property type="project" value="InterPro"/>
</dbReference>
<reference evidence="6 7" key="1">
    <citation type="submission" date="2018-03" db="EMBL/GenBank/DDBJ databases">
        <title>Genomic Encyclopedia of Archaeal and Bacterial Type Strains, Phase II (KMG-II): from individual species to whole genera.</title>
        <authorList>
            <person name="Goeker M."/>
        </authorList>
    </citation>
    <scope>NUCLEOTIDE SEQUENCE [LARGE SCALE GENOMIC DNA]</scope>
    <source>
        <strain evidence="6 7">DSM 101533</strain>
    </source>
</reference>
<evidence type="ECO:0000259" key="5">
    <source>
        <dbReference type="PROSITE" id="PS01124"/>
    </source>
</evidence>
<comment type="caution">
    <text evidence="6">The sequence shown here is derived from an EMBL/GenBank/DDBJ whole genome shotgun (WGS) entry which is preliminary data.</text>
</comment>
<keyword evidence="1" id="KW-0805">Transcription regulation</keyword>
<evidence type="ECO:0000256" key="1">
    <source>
        <dbReference type="ARBA" id="ARBA00023015"/>
    </source>
</evidence>
<feature type="domain" description="HTH araC/xylS-type" evidence="5">
    <location>
        <begin position="188"/>
        <end position="286"/>
    </location>
</feature>
<dbReference type="PANTHER" id="PTHR46796">
    <property type="entry name" value="HTH-TYPE TRANSCRIPTIONAL ACTIVATOR RHAS-RELATED"/>
    <property type="match status" value="1"/>
</dbReference>
<dbReference type="InterPro" id="IPR018060">
    <property type="entry name" value="HTH_AraC"/>
</dbReference>
<evidence type="ECO:0000313" key="6">
    <source>
        <dbReference type="EMBL" id="PRY77775.1"/>
    </source>
</evidence>
<dbReference type="InterPro" id="IPR018062">
    <property type="entry name" value="HTH_AraC-typ_CS"/>
</dbReference>
<dbReference type="PANTHER" id="PTHR46796:SF14">
    <property type="entry name" value="TRANSCRIPTIONAL REGULATORY PROTEIN"/>
    <property type="match status" value="1"/>
</dbReference>
<evidence type="ECO:0000256" key="4">
    <source>
        <dbReference type="SAM" id="MobiDB-lite"/>
    </source>
</evidence>
<keyword evidence="2" id="KW-0238">DNA-binding</keyword>
<organism evidence="6 7">
    <name type="scientific">Yoonia maritima</name>
    <dbReference type="NCBI Taxonomy" id="1435347"/>
    <lineage>
        <taxon>Bacteria</taxon>
        <taxon>Pseudomonadati</taxon>
        <taxon>Pseudomonadota</taxon>
        <taxon>Alphaproteobacteria</taxon>
        <taxon>Rhodobacterales</taxon>
        <taxon>Paracoccaceae</taxon>
        <taxon>Yoonia</taxon>
    </lineage>
</organism>
<feature type="compositionally biased region" description="Polar residues" evidence="4">
    <location>
        <begin position="291"/>
        <end position="303"/>
    </location>
</feature>
<keyword evidence="7" id="KW-1185">Reference proteome</keyword>
<dbReference type="PROSITE" id="PS01124">
    <property type="entry name" value="HTH_ARAC_FAMILY_2"/>
    <property type="match status" value="1"/>
</dbReference>
<dbReference type="RefSeq" id="WP_106357477.1">
    <property type="nucleotide sequence ID" value="NZ_PVTP01000005.1"/>
</dbReference>
<sequence length="303" mass="33824">MTFMPRMTAETRAIRTVRPLSWRRWPGVIADVWHVHGEAGGGGFYRSPDPRLVVFLGDGANDLRIRTHETAPWTHDVGVFYVPAGVPMWSELDREGPYAHLDLHLDAGPLAQRMQTLVAPSALTQPRLLKSTDRINALAGMIAEEVMTPSRPDLMTDGLFSALMIEVLELPAPQPEAERGGLSPHTLIKLEHYARQSLDRRITVAELAEVAGLSESWLTRAFRQSLGTTPQRWLTSLRLATAQDLMTDMSRPLAEVAAEAGFADQAHLTRVFRTHHGQTPGDWRKRRFVPNPTSHDSLVQANR</sequence>
<evidence type="ECO:0000256" key="3">
    <source>
        <dbReference type="ARBA" id="ARBA00023163"/>
    </source>
</evidence>
<proteinExistence type="predicted"/>
<dbReference type="InterPro" id="IPR050204">
    <property type="entry name" value="AraC_XylS_family_regulators"/>
</dbReference>
<dbReference type="Proteomes" id="UP000238007">
    <property type="component" value="Unassembled WGS sequence"/>
</dbReference>
<evidence type="ECO:0000256" key="2">
    <source>
        <dbReference type="ARBA" id="ARBA00023125"/>
    </source>
</evidence>
<dbReference type="OrthoDB" id="9793400at2"/>
<feature type="region of interest" description="Disordered" evidence="4">
    <location>
        <begin position="274"/>
        <end position="303"/>
    </location>
</feature>
<accession>A0A2T0VZK7</accession>
<evidence type="ECO:0000313" key="7">
    <source>
        <dbReference type="Proteomes" id="UP000238007"/>
    </source>
</evidence>
<name>A0A2T0VZK7_9RHOB</name>
<keyword evidence="3" id="KW-0804">Transcription</keyword>